<name>A0ABT0ETS1_9PSED</name>
<keyword evidence="1" id="KW-0812">Transmembrane</keyword>
<protein>
    <submittedName>
        <fullName evidence="2">ATP synthase subunit I</fullName>
    </submittedName>
</protein>
<dbReference type="Pfam" id="PF12966">
    <property type="entry name" value="AtpR"/>
    <property type="match status" value="1"/>
</dbReference>
<dbReference type="Proteomes" id="UP001299876">
    <property type="component" value="Unassembled WGS sequence"/>
</dbReference>
<dbReference type="NCBIfam" id="TIGR03165">
    <property type="entry name" value="F1F0_chp_2"/>
    <property type="match status" value="1"/>
</dbReference>
<accession>A0ABT0ETS1</accession>
<evidence type="ECO:0000313" key="3">
    <source>
        <dbReference type="Proteomes" id="UP001299876"/>
    </source>
</evidence>
<reference evidence="2 3" key="1">
    <citation type="submission" date="2022-02" db="EMBL/GenBank/DDBJ databases">
        <title>Comparative genomics of the first Antarctic Pseudomonas spp. capable of biotransforming 2,4,6-Trinitrotoluene.</title>
        <authorList>
            <person name="Cabrera M.A."/>
            <person name="Marquez S.L."/>
            <person name="Perez-Donoso J.M."/>
        </authorList>
    </citation>
    <scope>NUCLEOTIDE SEQUENCE [LARGE SCALE GENOMIC DNA]</scope>
    <source>
        <strain evidence="2 3">TNT19</strain>
    </source>
</reference>
<keyword evidence="1" id="KW-1133">Transmembrane helix</keyword>
<gene>
    <name evidence="2" type="ORF">L9059_02825</name>
</gene>
<proteinExistence type="predicted"/>
<evidence type="ECO:0000256" key="1">
    <source>
        <dbReference type="SAM" id="Phobius"/>
    </source>
</evidence>
<evidence type="ECO:0000313" key="2">
    <source>
        <dbReference type="EMBL" id="MCK1789128.1"/>
    </source>
</evidence>
<dbReference type="EMBL" id="JAKNRW010000002">
    <property type="protein sequence ID" value="MCK1789128.1"/>
    <property type="molecule type" value="Genomic_DNA"/>
</dbReference>
<organism evidence="2 3">
    <name type="scientific">Pseudomonas violetae</name>
    <dbReference type="NCBI Taxonomy" id="2915813"/>
    <lineage>
        <taxon>Bacteria</taxon>
        <taxon>Pseudomonadati</taxon>
        <taxon>Pseudomonadota</taxon>
        <taxon>Gammaproteobacteria</taxon>
        <taxon>Pseudomonadales</taxon>
        <taxon>Pseudomonadaceae</taxon>
        <taxon>Pseudomonas</taxon>
    </lineage>
</organism>
<dbReference type="RefSeq" id="WP_247287221.1">
    <property type="nucleotide sequence ID" value="NZ_JAKNRW010000002.1"/>
</dbReference>
<feature type="transmembrane region" description="Helical" evidence="1">
    <location>
        <begin position="6"/>
        <end position="33"/>
    </location>
</feature>
<comment type="caution">
    <text evidence="2">The sequence shown here is derived from an EMBL/GenBank/DDBJ whole genome shotgun (WGS) entry which is preliminary data.</text>
</comment>
<dbReference type="InterPro" id="IPR017581">
    <property type="entry name" value="AtpR-like"/>
</dbReference>
<sequence length="108" mass="11339">MIDHGTWALVGLAALLAGAALGCVFFGGLWWTVRRGALSPTPARWFFASLILRTTTVLFGFYLVGAGQPARLGLCMLGFLMARVIVLRVTQPTAAPLAPPTSGPPPCA</sequence>
<keyword evidence="1" id="KW-0472">Membrane</keyword>
<keyword evidence="3" id="KW-1185">Reference proteome</keyword>
<feature type="transmembrane region" description="Helical" evidence="1">
    <location>
        <begin position="45"/>
        <end position="64"/>
    </location>
</feature>